<organism evidence="2 3">
    <name type="scientific">Caldiarchaeum subterraneum</name>
    <dbReference type="NCBI Taxonomy" id="311458"/>
    <lineage>
        <taxon>Archaea</taxon>
        <taxon>Nitrososphaerota</taxon>
        <taxon>Candidatus Caldarchaeales</taxon>
        <taxon>Candidatus Caldarchaeaceae</taxon>
        <taxon>Candidatus Caldarchaeum</taxon>
    </lineage>
</organism>
<feature type="transmembrane region" description="Helical" evidence="1">
    <location>
        <begin position="75"/>
        <end position="94"/>
    </location>
</feature>
<feature type="transmembrane region" description="Helical" evidence="1">
    <location>
        <begin position="12"/>
        <end position="36"/>
    </location>
</feature>
<evidence type="ECO:0000313" key="3">
    <source>
        <dbReference type="Proteomes" id="UP000608579"/>
    </source>
</evidence>
<keyword evidence="1" id="KW-0812">Transmembrane</keyword>
<evidence type="ECO:0008006" key="4">
    <source>
        <dbReference type="Google" id="ProtNLM"/>
    </source>
</evidence>
<keyword evidence="1" id="KW-0472">Membrane</keyword>
<comment type="caution">
    <text evidence="2">The sequence shown here is derived from an EMBL/GenBank/DDBJ whole genome shotgun (WGS) entry which is preliminary data.</text>
</comment>
<dbReference type="Proteomes" id="UP000608579">
    <property type="component" value="Unassembled WGS sequence"/>
</dbReference>
<feature type="transmembrane region" description="Helical" evidence="1">
    <location>
        <begin position="100"/>
        <end position="118"/>
    </location>
</feature>
<proteinExistence type="predicted"/>
<reference evidence="2" key="1">
    <citation type="journal article" date="2020" name="ISME J.">
        <title>Gammaproteobacteria mediating utilization of methyl-, sulfur- and petroleum organic compounds in deep ocean hydrothermal plumes.</title>
        <authorList>
            <person name="Zhou Z."/>
            <person name="Liu Y."/>
            <person name="Pan J."/>
            <person name="Cron B.R."/>
            <person name="Toner B.M."/>
            <person name="Anantharaman K."/>
            <person name="Breier J.A."/>
            <person name="Dick G.J."/>
            <person name="Li M."/>
        </authorList>
    </citation>
    <scope>NUCLEOTIDE SEQUENCE</scope>
    <source>
        <strain evidence="2">SZUA-1515</strain>
    </source>
</reference>
<dbReference type="AlphaFoldDB" id="A0A832ZVX1"/>
<feature type="transmembrane region" description="Helical" evidence="1">
    <location>
        <begin position="42"/>
        <end position="68"/>
    </location>
</feature>
<protein>
    <recommendedName>
        <fullName evidence="4">DUF2127 domain-containing protein</fullName>
    </recommendedName>
</protein>
<accession>A0A832ZVX1</accession>
<gene>
    <name evidence="2" type="ORF">EYH45_03790</name>
</gene>
<evidence type="ECO:0000313" key="2">
    <source>
        <dbReference type="EMBL" id="HIQ29668.1"/>
    </source>
</evidence>
<dbReference type="EMBL" id="DQVM01000073">
    <property type="protein sequence ID" value="HIQ29668.1"/>
    <property type="molecule type" value="Genomic_DNA"/>
</dbReference>
<keyword evidence="1" id="KW-1133">Transmembrane helix</keyword>
<sequence>MAARPTGVTILAVLEIIGGILSLLGGVGLMVLAGFAATVPVVGIFAGVLVALGAALTLLGILSFIVAYGLLKGMGWAWMLALILSIIGVIIGVVSLVQGGVSAVVGIIINVIIIYYLTRPHVKQYFGRL</sequence>
<evidence type="ECO:0000256" key="1">
    <source>
        <dbReference type="SAM" id="Phobius"/>
    </source>
</evidence>
<name>A0A832ZVX1_CALS0</name>